<comment type="caution">
    <text evidence="1">The sequence shown here is derived from an EMBL/GenBank/DDBJ whole genome shotgun (WGS) entry which is preliminary data.</text>
</comment>
<reference evidence="2" key="1">
    <citation type="journal article" date="2023" name="Mar. Drugs">
        <title>Gemmata algarum, a Novel Planctomycete Isolated from an Algal Mat, Displays Antimicrobial Activity.</title>
        <authorList>
            <person name="Kumar G."/>
            <person name="Kallscheuer N."/>
            <person name="Kashif M."/>
            <person name="Ahamad S."/>
            <person name="Jagadeeshwari U."/>
            <person name="Pannikurungottu S."/>
            <person name="Haufschild T."/>
            <person name="Kabuu M."/>
            <person name="Sasikala C."/>
            <person name="Jogler C."/>
            <person name="Ramana C."/>
        </authorList>
    </citation>
    <scope>NUCLEOTIDE SEQUENCE [LARGE SCALE GENOMIC DNA]</scope>
    <source>
        <strain evidence="2">JC673</strain>
    </source>
</reference>
<sequence>VPDGWRKAARDPVELRLYKVKADGSKGDFIKGIAGSTQDGNLWSANVTGLDPDTEYYVEAKFKFVKNALPQDYAYRTTEAVKVKTKPRAPAPGGEEEVDVVAP</sequence>
<name>A0ABU5EWT7_9BACT</name>
<feature type="non-terminal residue" evidence="1">
    <location>
        <position position="1"/>
    </location>
</feature>
<organism evidence="1 2">
    <name type="scientific">Gemmata algarum</name>
    <dbReference type="NCBI Taxonomy" id="2975278"/>
    <lineage>
        <taxon>Bacteria</taxon>
        <taxon>Pseudomonadati</taxon>
        <taxon>Planctomycetota</taxon>
        <taxon>Planctomycetia</taxon>
        <taxon>Gemmatales</taxon>
        <taxon>Gemmataceae</taxon>
        <taxon>Gemmata</taxon>
    </lineage>
</organism>
<dbReference type="RefSeq" id="WP_320686415.1">
    <property type="nucleotide sequence ID" value="NZ_JAXBLV010000129.1"/>
</dbReference>
<evidence type="ECO:0008006" key="3">
    <source>
        <dbReference type="Google" id="ProtNLM"/>
    </source>
</evidence>
<dbReference type="EMBL" id="JAXBLV010000129">
    <property type="protein sequence ID" value="MDY3559705.1"/>
    <property type="molecule type" value="Genomic_DNA"/>
</dbReference>
<evidence type="ECO:0000313" key="2">
    <source>
        <dbReference type="Proteomes" id="UP001272242"/>
    </source>
</evidence>
<evidence type="ECO:0000313" key="1">
    <source>
        <dbReference type="EMBL" id="MDY3559705.1"/>
    </source>
</evidence>
<gene>
    <name evidence="1" type="ORF">R5W23_000719</name>
</gene>
<keyword evidence="2" id="KW-1185">Reference proteome</keyword>
<proteinExistence type="predicted"/>
<protein>
    <recommendedName>
        <fullName evidence="3">Fibronectin type III domain-containing protein</fullName>
    </recommendedName>
</protein>
<accession>A0ABU5EWT7</accession>
<dbReference type="Proteomes" id="UP001272242">
    <property type="component" value="Unassembled WGS sequence"/>
</dbReference>